<reference evidence="4" key="2">
    <citation type="submission" date="2021-03" db="EMBL/GenBank/DDBJ databases">
        <title>Characterization of a novel Integrative Conjugative Element in Glaesserella parasuis.</title>
        <authorList>
            <person name="Hu G."/>
            <person name="Sun H."/>
        </authorList>
    </citation>
    <scope>NUCLEOTIDE SEQUENCE</scope>
    <source>
        <strain evidence="4">GHP1807</strain>
    </source>
</reference>
<dbReference type="SUPFAM" id="SSF82657">
    <property type="entry name" value="BolA-like"/>
    <property type="match status" value="1"/>
</dbReference>
<evidence type="ECO:0000256" key="2">
    <source>
        <dbReference type="RuleBase" id="RU003860"/>
    </source>
</evidence>
<dbReference type="AlphaFoldDB" id="A0A6G6HM36"/>
<dbReference type="InterPro" id="IPR002634">
    <property type="entry name" value="BolA"/>
</dbReference>
<evidence type="ECO:0000256" key="1">
    <source>
        <dbReference type="ARBA" id="ARBA00005578"/>
    </source>
</evidence>
<dbReference type="Proteomes" id="UP000662736">
    <property type="component" value="Chromosome"/>
</dbReference>
<accession>A0A6G6HM36</accession>
<proteinExistence type="inferred from homology"/>
<dbReference type="Gene3D" id="3.30.300.90">
    <property type="entry name" value="BolA-like"/>
    <property type="match status" value="1"/>
</dbReference>
<gene>
    <name evidence="3" type="ORF">FLK62_09355</name>
    <name evidence="4" type="ORF">J1G54_09165</name>
</gene>
<dbReference type="InterPro" id="IPR036065">
    <property type="entry name" value="BolA-like_sf"/>
</dbReference>
<dbReference type="EMBL" id="CP071491">
    <property type="protein sequence ID" value="QSX16515.1"/>
    <property type="molecule type" value="Genomic_DNA"/>
</dbReference>
<evidence type="ECO:0000313" key="4">
    <source>
        <dbReference type="EMBL" id="QSX16515.1"/>
    </source>
</evidence>
<dbReference type="PANTHER" id="PTHR46229:SF2">
    <property type="entry name" value="BOLA-LIKE PROTEIN 1"/>
    <property type="match status" value="1"/>
</dbReference>
<dbReference type="Pfam" id="PF01722">
    <property type="entry name" value="BolA"/>
    <property type="match status" value="1"/>
</dbReference>
<evidence type="ECO:0000313" key="5">
    <source>
        <dbReference type="Proteomes" id="UP000509790"/>
    </source>
</evidence>
<dbReference type="InterPro" id="IPR050961">
    <property type="entry name" value="BolA/IbaG_stress_morph_reg"/>
</dbReference>
<protein>
    <submittedName>
        <fullName evidence="3">BolA/IbaG family iron-sulfur metabolism protein</fullName>
    </submittedName>
</protein>
<evidence type="ECO:0000313" key="3">
    <source>
        <dbReference type="EMBL" id="QKY73418.1"/>
    </source>
</evidence>
<dbReference type="GO" id="GO:0006351">
    <property type="term" value="P:DNA-templated transcription"/>
    <property type="evidence" value="ECO:0007669"/>
    <property type="project" value="TreeGrafter"/>
</dbReference>
<dbReference type="PANTHER" id="PTHR46229">
    <property type="entry name" value="BOLA TRANSCRIPTION REGULATOR"/>
    <property type="match status" value="1"/>
</dbReference>
<reference evidence="3 5" key="1">
    <citation type="submission" date="2019-06" db="EMBL/GenBank/DDBJ databases">
        <title>Complete genome sequence of Haemophilus parasuis HPS412.</title>
        <authorList>
            <person name="Yang S."/>
            <person name="Huang C."/>
        </authorList>
    </citation>
    <scope>NUCLEOTIDE SEQUENCE [LARGE SCALE GENOMIC DNA]</scope>
    <source>
        <strain evidence="3 5">HPS412</strain>
    </source>
</reference>
<name>A0A6G6HM36_GLAPU</name>
<organism evidence="3 5">
    <name type="scientific">Glaesserella parasuis</name>
    <name type="common">Haemophilus parasuis</name>
    <dbReference type="NCBI Taxonomy" id="738"/>
    <lineage>
        <taxon>Bacteria</taxon>
        <taxon>Pseudomonadati</taxon>
        <taxon>Pseudomonadota</taxon>
        <taxon>Gammaproteobacteria</taxon>
        <taxon>Pasteurellales</taxon>
        <taxon>Pasteurellaceae</taxon>
        <taxon>Glaesserella</taxon>
    </lineage>
</organism>
<dbReference type="GO" id="GO:0005829">
    <property type="term" value="C:cytosol"/>
    <property type="evidence" value="ECO:0007669"/>
    <property type="project" value="TreeGrafter"/>
</dbReference>
<dbReference type="KEGG" id="hpas:JL26_01495"/>
<dbReference type="PIRSF" id="PIRSF003113">
    <property type="entry name" value="BolA"/>
    <property type="match status" value="1"/>
</dbReference>
<sequence length="103" mass="11553">MSVEQTIVEKLQTQFNPVTLYIENESHRHSSGRGSESHFKVTMVSELFENKRPVARHQAIYACLAEELANGVHALALHLYTPTEWKARGEEVPASTNCLGHGH</sequence>
<dbReference type="EMBL" id="CP041334">
    <property type="protein sequence ID" value="QKY73418.1"/>
    <property type="molecule type" value="Genomic_DNA"/>
</dbReference>
<dbReference type="RefSeq" id="WP_021114033.1">
    <property type="nucleotide sequence ID" value="NZ_CP009158.1"/>
</dbReference>
<dbReference type="Proteomes" id="UP000509790">
    <property type="component" value="Chromosome"/>
</dbReference>
<comment type="similarity">
    <text evidence="1 2">Belongs to the BolA/IbaG family.</text>
</comment>